<accession>A0A5E4BNP7</accession>
<reference evidence="3" key="1">
    <citation type="submission" date="2019-04" db="EMBL/GenBank/DDBJ databases">
        <authorList>
            <person name="Alioto T."/>
            <person name="Alioto T."/>
        </authorList>
    </citation>
    <scope>NUCLEOTIDE SEQUENCE [LARGE SCALE GENOMIC DNA]</scope>
</reference>
<feature type="signal peptide" evidence="2">
    <location>
        <begin position="1"/>
        <end position="20"/>
    </location>
</feature>
<dbReference type="EMBL" id="CABDUW010000516">
    <property type="protein sequence ID" value="VTJ70670.1"/>
    <property type="molecule type" value="Genomic_DNA"/>
</dbReference>
<dbReference type="AlphaFoldDB" id="A0A5E4BNP7"/>
<evidence type="ECO:0008006" key="5">
    <source>
        <dbReference type="Google" id="ProtNLM"/>
    </source>
</evidence>
<feature type="region of interest" description="Disordered" evidence="1">
    <location>
        <begin position="76"/>
        <end position="101"/>
    </location>
</feature>
<feature type="compositionally biased region" description="Basic and acidic residues" evidence="1">
    <location>
        <begin position="88"/>
        <end position="101"/>
    </location>
</feature>
<proteinExistence type="predicted"/>
<organism evidence="3 4">
    <name type="scientific">Marmota monax</name>
    <name type="common">Woodchuck</name>
    <dbReference type="NCBI Taxonomy" id="9995"/>
    <lineage>
        <taxon>Eukaryota</taxon>
        <taxon>Metazoa</taxon>
        <taxon>Chordata</taxon>
        <taxon>Craniata</taxon>
        <taxon>Vertebrata</taxon>
        <taxon>Euteleostomi</taxon>
        <taxon>Mammalia</taxon>
        <taxon>Eutheria</taxon>
        <taxon>Euarchontoglires</taxon>
        <taxon>Glires</taxon>
        <taxon>Rodentia</taxon>
        <taxon>Sciuromorpha</taxon>
        <taxon>Sciuridae</taxon>
        <taxon>Xerinae</taxon>
        <taxon>Marmotini</taxon>
        <taxon>Marmota</taxon>
    </lineage>
</organism>
<comment type="caution">
    <text evidence="3">The sequence shown here is derived from an EMBL/GenBank/DDBJ whole genome shotgun (WGS) entry which is preliminary data.</text>
</comment>
<evidence type="ECO:0000256" key="2">
    <source>
        <dbReference type="SAM" id="SignalP"/>
    </source>
</evidence>
<keyword evidence="2" id="KW-0732">Signal</keyword>
<feature type="chain" id="PRO_5022756460" description="L-amino-acid oxidase" evidence="2">
    <location>
        <begin position="21"/>
        <end position="101"/>
    </location>
</feature>
<protein>
    <recommendedName>
        <fullName evidence="5">L-amino-acid oxidase</fullName>
    </recommendedName>
</protein>
<name>A0A5E4BNP7_MARMO</name>
<evidence type="ECO:0000313" key="4">
    <source>
        <dbReference type="Proteomes" id="UP000335636"/>
    </source>
</evidence>
<dbReference type="Proteomes" id="UP000335636">
    <property type="component" value="Unassembled WGS sequence"/>
</dbReference>
<gene>
    <name evidence="3" type="ORF">MONAX_5E017798</name>
</gene>
<evidence type="ECO:0000313" key="3">
    <source>
        <dbReference type="EMBL" id="VTJ70670.1"/>
    </source>
</evidence>
<evidence type="ECO:0000256" key="1">
    <source>
        <dbReference type="SAM" id="MobiDB-lite"/>
    </source>
</evidence>
<keyword evidence="4" id="KW-1185">Reference proteome</keyword>
<sequence>MFPGFLALALLSLLGASTQAFHDDLVKCFEDPQYEELLQLAQDGLGQTAEKKQIVVIGEGMAGLTAAKIFQDAVHQPGQNTNFRSARPRAENEEVGDGRAM</sequence>